<dbReference type="GO" id="GO:0016758">
    <property type="term" value="F:hexosyltransferase activity"/>
    <property type="evidence" value="ECO:0007669"/>
    <property type="project" value="UniProtKB-ARBA"/>
</dbReference>
<reference evidence="2" key="1">
    <citation type="journal article" date="2015" name="PLoS ONE">
        <title>Updated Campylobacter jejuni Capsule PCR Multiplex Typing System and Its Application to Clinical Isolates from South and Southeast Asia.</title>
        <authorList>
            <person name="Poly F."/>
            <person name="Serichantalergs O."/>
            <person name="Kuroiwa J."/>
            <person name="Pootong P."/>
            <person name="Mason C."/>
            <person name="Guerry P."/>
            <person name="Parker C.T."/>
        </authorList>
    </citation>
    <scope>NUCLEOTIDE SEQUENCE</scope>
    <source>
        <strain evidence="2">HS21</strain>
    </source>
</reference>
<keyword evidence="2" id="KW-0328">Glycosyltransferase</keyword>
<proteinExistence type="predicted"/>
<feature type="domain" description="Glycosyltransferase 2-like" evidence="1">
    <location>
        <begin position="8"/>
        <end position="85"/>
    </location>
</feature>
<dbReference type="SUPFAM" id="SSF53448">
    <property type="entry name" value="Nucleotide-diphospho-sugar transferases"/>
    <property type="match status" value="1"/>
</dbReference>
<accession>A0A0E1EUN6</accession>
<dbReference type="CDD" id="cd00761">
    <property type="entry name" value="Glyco_tranf_GTA_type"/>
    <property type="match status" value="1"/>
</dbReference>
<protein>
    <submittedName>
        <fullName evidence="2">Beta-1,3-galactosyltransferase/beta-1, 4-galactosyltransferase</fullName>
    </submittedName>
</protein>
<name>A0A0E1EUN6_CAMJU</name>
<evidence type="ECO:0000313" key="2">
    <source>
        <dbReference type="EMBL" id="ALT32036.1"/>
    </source>
</evidence>
<dbReference type="InterPro" id="IPR029044">
    <property type="entry name" value="Nucleotide-diphossugar_trans"/>
</dbReference>
<dbReference type="RefSeq" id="WP_014517112.1">
    <property type="nucleotide sequence ID" value="NZ_CP008787.1"/>
</dbReference>
<dbReference type="Pfam" id="PF00535">
    <property type="entry name" value="Glycos_transf_2"/>
    <property type="match status" value="1"/>
</dbReference>
<dbReference type="AlphaFoldDB" id="A0A0E1EUN6"/>
<dbReference type="PANTHER" id="PTHR22916:SF3">
    <property type="entry name" value="UDP-GLCNAC:BETAGAL BETA-1,3-N-ACETYLGLUCOSAMINYLTRANSFERASE-LIKE PROTEIN 1"/>
    <property type="match status" value="1"/>
</dbReference>
<dbReference type="KEGG" id="cjv:MTVDSCj20_1407"/>
<dbReference type="EMBL" id="KT868849">
    <property type="protein sequence ID" value="ALT32036.1"/>
    <property type="molecule type" value="Genomic_DNA"/>
</dbReference>
<keyword evidence="2" id="KW-0808">Transferase</keyword>
<dbReference type="PANTHER" id="PTHR22916">
    <property type="entry name" value="GLYCOSYLTRANSFERASE"/>
    <property type="match status" value="1"/>
</dbReference>
<dbReference type="Gene3D" id="3.90.550.10">
    <property type="entry name" value="Spore Coat Polysaccharide Biosynthesis Protein SpsA, Chain A"/>
    <property type="match status" value="1"/>
</dbReference>
<sequence length="465" mass="55420">MQDKKVGIVIPIYNVEKYLDECLQSVVNQTYANLSIVLVNDGSNDNSLSIAKKYALQDERIVIINKKNGGLSSARNTGIDFFANQYKLQFEKEEQELLKFQIINENYLDICGIYRKNTILDKNFEIPQIDYIIFLDSDDFWKSNCIEECVKRINSVDIVWFSYDSLIEIPLKKKTKNQMQFFDYNQEQIITSIDWLKQVNSGHKPLFWFAWQGMINFNFLMKIRLKFINGIIHEDNHFGILLFSIAKYIYVYPEILYIYRVRSGSIMTQNEKTKVANDSYLYPLFVKAEQNYELFKRYQVAFGSLMTCFYVIEFIEKKKIDYPKLIEVKNVFMPVLLDRAVVMLFLEKDYLNLITCFNSLKSYFKEFKLSGAESFKYELSYRLGYLFLNNYRSIKGLLTLMPKMKKEVQNYYLEKQNFQNNIKYFPFIEFVSELDENLSLKRIKNHYSYKVGRIFVWILKYFGVK</sequence>
<dbReference type="InterPro" id="IPR001173">
    <property type="entry name" value="Glyco_trans_2-like"/>
</dbReference>
<organism evidence="2">
    <name type="scientific">Campylobacter jejuni subsp. jejuni</name>
    <dbReference type="NCBI Taxonomy" id="32022"/>
    <lineage>
        <taxon>Bacteria</taxon>
        <taxon>Pseudomonadati</taxon>
        <taxon>Campylobacterota</taxon>
        <taxon>Epsilonproteobacteria</taxon>
        <taxon>Campylobacterales</taxon>
        <taxon>Campylobacteraceae</taxon>
        <taxon>Campylobacter</taxon>
    </lineage>
</organism>
<evidence type="ECO:0000259" key="1">
    <source>
        <dbReference type="Pfam" id="PF00535"/>
    </source>
</evidence>